<reference evidence="1" key="1">
    <citation type="journal article" date="2020" name="mSystems">
        <title>Genome- and Community-Level Interaction Insights into Carbon Utilization and Element Cycling Functions of Hydrothermarchaeota in Hydrothermal Sediment.</title>
        <authorList>
            <person name="Zhou Z."/>
            <person name="Liu Y."/>
            <person name="Xu W."/>
            <person name="Pan J."/>
            <person name="Luo Z.H."/>
            <person name="Li M."/>
        </authorList>
    </citation>
    <scope>NUCLEOTIDE SEQUENCE [LARGE SCALE GENOMIC DNA]</scope>
    <source>
        <strain evidence="1">SpSt-732</strain>
    </source>
</reference>
<proteinExistence type="predicted"/>
<comment type="caution">
    <text evidence="1">The sequence shown here is derived from an EMBL/GenBank/DDBJ whole genome shotgun (WGS) entry which is preliminary data.</text>
</comment>
<dbReference type="AlphaFoldDB" id="A0A7C4FGX2"/>
<dbReference type="EMBL" id="DTFF01000017">
    <property type="protein sequence ID" value="HGI87168.1"/>
    <property type="molecule type" value="Genomic_DNA"/>
</dbReference>
<gene>
    <name evidence="1" type="ORF">ENV14_02040</name>
</gene>
<sequence>MCEEPCAELIELLNNVAPGYGSFINAAMCKKSVCTVLESLRKVYGDHIFSSLLKIAMAKSTKLYGQLVQCFSR</sequence>
<organism evidence="1">
    <name type="scientific">Ignisphaera aggregans</name>
    <dbReference type="NCBI Taxonomy" id="334771"/>
    <lineage>
        <taxon>Archaea</taxon>
        <taxon>Thermoproteota</taxon>
        <taxon>Thermoprotei</taxon>
        <taxon>Desulfurococcales</taxon>
        <taxon>Desulfurococcaceae</taxon>
        <taxon>Ignisphaera</taxon>
    </lineage>
</organism>
<evidence type="ECO:0000313" key="1">
    <source>
        <dbReference type="EMBL" id="HGI87168.1"/>
    </source>
</evidence>
<accession>A0A7C4FGX2</accession>
<name>A0A7C4FGX2_9CREN</name>
<protein>
    <submittedName>
        <fullName evidence="1">Uncharacterized protein</fullName>
    </submittedName>
</protein>